<dbReference type="Proteomes" id="UP001455088">
    <property type="component" value="Unassembled WGS sequence"/>
</dbReference>
<evidence type="ECO:0000313" key="11">
    <source>
        <dbReference type="Proteomes" id="UP001455088"/>
    </source>
</evidence>
<dbReference type="Pfam" id="PF12832">
    <property type="entry name" value="MFS_1_like"/>
    <property type="match status" value="1"/>
</dbReference>
<accession>A0ABU9JPU8</accession>
<evidence type="ECO:0000313" key="10">
    <source>
        <dbReference type="EMBL" id="MEL3954861.1"/>
    </source>
</evidence>
<feature type="transmembrane region" description="Helical" evidence="8">
    <location>
        <begin position="76"/>
        <end position="94"/>
    </location>
</feature>
<protein>
    <submittedName>
        <fullName evidence="10">MFS transporter</fullName>
    </submittedName>
</protein>
<proteinExistence type="predicted"/>
<feature type="transmembrane region" description="Helical" evidence="8">
    <location>
        <begin position="249"/>
        <end position="268"/>
    </location>
</feature>
<feature type="transmembrane region" description="Helical" evidence="8">
    <location>
        <begin position="275"/>
        <end position="294"/>
    </location>
</feature>
<keyword evidence="11" id="KW-1185">Reference proteome</keyword>
<evidence type="ECO:0000256" key="7">
    <source>
        <dbReference type="ARBA" id="ARBA00023136"/>
    </source>
</evidence>
<evidence type="ECO:0000256" key="2">
    <source>
        <dbReference type="ARBA" id="ARBA00022448"/>
    </source>
</evidence>
<evidence type="ECO:0000256" key="8">
    <source>
        <dbReference type="SAM" id="Phobius"/>
    </source>
</evidence>
<dbReference type="PANTHER" id="PTHR23522">
    <property type="entry name" value="BLL5896 PROTEIN"/>
    <property type="match status" value="1"/>
</dbReference>
<comment type="subcellular location">
    <subcellularLocation>
        <location evidence="1">Cell inner membrane</location>
        <topology evidence="1">Multi-pass membrane protein</topology>
    </subcellularLocation>
</comment>
<evidence type="ECO:0000259" key="9">
    <source>
        <dbReference type="PROSITE" id="PS50850"/>
    </source>
</evidence>
<dbReference type="SUPFAM" id="SSF103473">
    <property type="entry name" value="MFS general substrate transporter"/>
    <property type="match status" value="1"/>
</dbReference>
<feature type="transmembrane region" description="Helical" evidence="8">
    <location>
        <begin position="168"/>
        <end position="189"/>
    </location>
</feature>
<dbReference type="InterPro" id="IPR024989">
    <property type="entry name" value="MFS_assoc_dom"/>
</dbReference>
<dbReference type="PIRSF" id="PIRSF004925">
    <property type="entry name" value="HcaT"/>
    <property type="match status" value="1"/>
</dbReference>
<dbReference type="EMBL" id="JBBYHY010000008">
    <property type="protein sequence ID" value="MEL3954861.1"/>
    <property type="molecule type" value="Genomic_DNA"/>
</dbReference>
<dbReference type="RefSeq" id="WP_019185952.1">
    <property type="nucleotide sequence ID" value="NZ_JBBYHY010000008.1"/>
</dbReference>
<evidence type="ECO:0000256" key="6">
    <source>
        <dbReference type="ARBA" id="ARBA00022989"/>
    </source>
</evidence>
<feature type="transmembrane region" description="Helical" evidence="8">
    <location>
        <begin position="367"/>
        <end position="391"/>
    </location>
</feature>
<name>A0ABU9JPU8_9GAMM</name>
<feature type="domain" description="Major facilitator superfamily (MFS) profile" evidence="9">
    <location>
        <begin position="210"/>
        <end position="401"/>
    </location>
</feature>
<dbReference type="PROSITE" id="PS50850">
    <property type="entry name" value="MFS"/>
    <property type="match status" value="1"/>
</dbReference>
<keyword evidence="4" id="KW-0997">Cell inner membrane</keyword>
<dbReference type="InterPro" id="IPR020846">
    <property type="entry name" value="MFS_dom"/>
</dbReference>
<dbReference type="Gene3D" id="1.20.1250.20">
    <property type="entry name" value="MFS general substrate transporter like domains"/>
    <property type="match status" value="2"/>
</dbReference>
<feature type="transmembrane region" description="Helical" evidence="8">
    <location>
        <begin position="210"/>
        <end position="229"/>
    </location>
</feature>
<reference evidence="10 11" key="1">
    <citation type="submission" date="2024-04" db="EMBL/GenBank/DDBJ databases">
        <title>Bacterial endophytes with biocontrol capabilities against important plant pathogens.</title>
        <authorList>
            <person name="Alayande K.A."/>
        </authorList>
    </citation>
    <scope>NUCLEOTIDE SEQUENCE [LARGE SCALE GENOMIC DNA]</scope>
    <source>
        <strain evidence="10 11">KV22</strain>
    </source>
</reference>
<feature type="transmembrane region" description="Helical" evidence="8">
    <location>
        <begin position="339"/>
        <end position="361"/>
    </location>
</feature>
<dbReference type="InterPro" id="IPR036259">
    <property type="entry name" value="MFS_trans_sf"/>
</dbReference>
<keyword evidence="7 8" id="KW-0472">Membrane</keyword>
<keyword evidence="2" id="KW-0813">Transport</keyword>
<evidence type="ECO:0000256" key="5">
    <source>
        <dbReference type="ARBA" id="ARBA00022692"/>
    </source>
</evidence>
<organism evidence="10 11">
    <name type="scientific">Stenotrophomonas bentonitica</name>
    <dbReference type="NCBI Taxonomy" id="1450134"/>
    <lineage>
        <taxon>Bacteria</taxon>
        <taxon>Pseudomonadati</taxon>
        <taxon>Pseudomonadota</taxon>
        <taxon>Gammaproteobacteria</taxon>
        <taxon>Lysobacterales</taxon>
        <taxon>Lysobacteraceae</taxon>
        <taxon>Stenotrophomonas</taxon>
    </lineage>
</organism>
<evidence type="ECO:0000256" key="1">
    <source>
        <dbReference type="ARBA" id="ARBA00004429"/>
    </source>
</evidence>
<keyword evidence="6 8" id="KW-1133">Transmembrane helix</keyword>
<feature type="transmembrane region" description="Helical" evidence="8">
    <location>
        <begin position="100"/>
        <end position="116"/>
    </location>
</feature>
<keyword evidence="5 8" id="KW-0812">Transmembrane</keyword>
<evidence type="ECO:0000256" key="4">
    <source>
        <dbReference type="ARBA" id="ARBA00022519"/>
    </source>
</evidence>
<comment type="caution">
    <text evidence="10">The sequence shown here is derived from an EMBL/GenBank/DDBJ whole genome shotgun (WGS) entry which is preliminary data.</text>
</comment>
<dbReference type="InterPro" id="IPR026032">
    <property type="entry name" value="HcaT-like"/>
</dbReference>
<evidence type="ECO:0000256" key="3">
    <source>
        <dbReference type="ARBA" id="ARBA00022475"/>
    </source>
</evidence>
<feature type="transmembrane region" description="Helical" evidence="8">
    <location>
        <begin position="137"/>
        <end position="156"/>
    </location>
</feature>
<gene>
    <name evidence="10" type="ORF">AAE039_14975</name>
</gene>
<feature type="transmembrane region" description="Helical" evidence="8">
    <location>
        <begin position="12"/>
        <end position="32"/>
    </location>
</feature>
<dbReference type="NCBIfam" id="NF037955">
    <property type="entry name" value="mfs"/>
    <property type="match status" value="1"/>
</dbReference>
<dbReference type="PANTHER" id="PTHR23522:SF10">
    <property type="entry name" value="3-PHENYLPROPIONIC ACID TRANSPORTER-RELATED"/>
    <property type="match status" value="1"/>
</dbReference>
<feature type="transmembrane region" description="Helical" evidence="8">
    <location>
        <begin position="306"/>
        <end position="327"/>
    </location>
</feature>
<sequence length="401" mass="44073">MTALPRDAVPAVRLSSFYLFYYAALGAFTPYWSLFLTSRGMSVTAISVMMGLWYATRIVAPTTWTSIAAASPRPIFWLRLGCVLTLLTFCAFLLPLPQPWLYPAMIAFCFFYNAVMPQFESITLTHLGSDSHRYGLIRVWGSLGFIVVVMLFGWIIEGDGGAGNAHLLPWLMLPLFGLLTASGFANRYARNLQRSDGDATGFWQIVRKPQVLAFFLAAFMEQLSFGPYYTFFSVYMDHHGYATSTLGVLWTVGVVFEVGVFFTIGRFFRRYDASWMLLIALLSSTVRWAITALFPQNLPVMLVAQTAHALGFAAFFAAAMQMLATYFPGRLNGHGQGVLYGFSSGVGGVLGALIAGQLWPIDQGRTAFLAASGFALAGALLCFFAISLPLLRAARRKPGAV</sequence>
<keyword evidence="3" id="KW-1003">Cell membrane</keyword>